<evidence type="ECO:0000313" key="12">
    <source>
        <dbReference type="EnsemblMetazoa" id="ACUA024769-PA"/>
    </source>
</evidence>
<dbReference type="PANTHER" id="PTHR43201">
    <property type="entry name" value="ACYL-COA SYNTHETASE"/>
    <property type="match status" value="1"/>
</dbReference>
<evidence type="ECO:0000256" key="8">
    <source>
        <dbReference type="SAM" id="MobiDB-lite"/>
    </source>
</evidence>
<dbReference type="PROSITE" id="PS00455">
    <property type="entry name" value="AMP_BINDING"/>
    <property type="match status" value="1"/>
</dbReference>
<dbReference type="EMBL" id="AXCM01003264">
    <property type="status" value="NOT_ANNOTATED_CDS"/>
    <property type="molecule type" value="Genomic_DNA"/>
</dbReference>
<comment type="similarity">
    <text evidence="1">Belongs to the ATP-dependent AMP-binding enzyme family.</text>
</comment>
<evidence type="ECO:0000256" key="5">
    <source>
        <dbReference type="ARBA" id="ARBA00039638"/>
    </source>
</evidence>
<evidence type="ECO:0000256" key="7">
    <source>
        <dbReference type="ARBA" id="ARBA00048277"/>
    </source>
</evidence>
<dbReference type="InterPro" id="IPR000873">
    <property type="entry name" value="AMP-dep_synth/lig_dom"/>
</dbReference>
<dbReference type="Gene3D" id="3.40.50.12780">
    <property type="entry name" value="N-terminal domain of ligase-like"/>
    <property type="match status" value="1"/>
</dbReference>
<dbReference type="InterPro" id="IPR025110">
    <property type="entry name" value="AMP-bd_C"/>
</dbReference>
<feature type="compositionally biased region" description="Polar residues" evidence="8">
    <location>
        <begin position="21"/>
        <end position="30"/>
    </location>
</feature>
<dbReference type="Pfam" id="PF13193">
    <property type="entry name" value="AMP-binding_C"/>
    <property type="match status" value="1"/>
</dbReference>
<reference evidence="12" key="2">
    <citation type="submission" date="2020-05" db="UniProtKB">
        <authorList>
            <consortium name="EnsemblMetazoa"/>
        </authorList>
    </citation>
    <scope>IDENTIFICATION</scope>
    <source>
        <strain evidence="12">A-37</strain>
    </source>
</reference>
<dbReference type="Proteomes" id="UP000075883">
    <property type="component" value="Unassembled WGS sequence"/>
</dbReference>
<dbReference type="InterPro" id="IPR045851">
    <property type="entry name" value="AMP-bd_C_sf"/>
</dbReference>
<dbReference type="STRING" id="139723.A0A182MRV3"/>
<comment type="catalytic activity">
    <reaction evidence="6">
        <text>octanoate + ATP + CoA = octanoyl-CoA + AMP + diphosphate</text>
        <dbReference type="Rhea" id="RHEA:33631"/>
        <dbReference type="ChEBI" id="CHEBI:25646"/>
        <dbReference type="ChEBI" id="CHEBI:30616"/>
        <dbReference type="ChEBI" id="CHEBI:33019"/>
        <dbReference type="ChEBI" id="CHEBI:57287"/>
        <dbReference type="ChEBI" id="CHEBI:57386"/>
        <dbReference type="ChEBI" id="CHEBI:456215"/>
    </reaction>
</comment>
<evidence type="ECO:0000256" key="1">
    <source>
        <dbReference type="ARBA" id="ARBA00006432"/>
    </source>
</evidence>
<feature type="domain" description="AMP-binding enzyme C-terminal" evidence="11">
    <location>
        <begin position="403"/>
        <end position="479"/>
    </location>
</feature>
<evidence type="ECO:0000313" key="13">
    <source>
        <dbReference type="Proteomes" id="UP000075883"/>
    </source>
</evidence>
<keyword evidence="9" id="KW-1133">Transmembrane helix</keyword>
<evidence type="ECO:0000256" key="6">
    <source>
        <dbReference type="ARBA" id="ARBA00047319"/>
    </source>
</evidence>
<comment type="function">
    <text evidence="3">Acyl-CoA synthases catalyze the initial reaction in fatty acid metabolism, by forming a thioester with CoA. Has some preference toward medium-chain substrates. Plays a role in adipocyte differentiation.</text>
</comment>
<feature type="region of interest" description="Disordered" evidence="8">
    <location>
        <begin position="1"/>
        <end position="30"/>
    </location>
</feature>
<feature type="transmembrane region" description="Helical" evidence="9">
    <location>
        <begin position="183"/>
        <end position="205"/>
    </location>
</feature>
<keyword evidence="2" id="KW-0436">Ligase</keyword>
<dbReference type="AlphaFoldDB" id="A0A182MRV3"/>
<dbReference type="InterPro" id="IPR020845">
    <property type="entry name" value="AMP-binding_CS"/>
</dbReference>
<proteinExistence type="inferred from homology"/>
<dbReference type="InterPro" id="IPR042099">
    <property type="entry name" value="ANL_N_sf"/>
</dbReference>
<keyword evidence="9" id="KW-0472">Membrane</keyword>
<feature type="region of interest" description="Disordered" evidence="8">
    <location>
        <begin position="513"/>
        <end position="543"/>
    </location>
</feature>
<evidence type="ECO:0000256" key="4">
    <source>
        <dbReference type="ARBA" id="ARBA00039009"/>
    </source>
</evidence>
<dbReference type="Gene3D" id="3.30.300.30">
    <property type="match status" value="1"/>
</dbReference>
<evidence type="ECO:0000259" key="11">
    <source>
        <dbReference type="Pfam" id="PF13193"/>
    </source>
</evidence>
<name>A0A182MRV3_9DIPT</name>
<sequence>MYATRNRSDTSPISVIPKPTTEPTRPISSPMSTFVGINPAYQVPELEYALKKVGVRALVAAEGYRQQNYYGMVSHIAPELASSRPGELKSKSLPNLSTIIINSEKSLPGAIKFSELFELPSEQSISKIESMQSKVTPDSGVNLQFTSGTTGQPKAALMSHFGFVNNGLHIGNRNELDQKEHRLCVQVPLFHAFGMVIAVMAALSYGSTLVLPTAGFKAADSLAAIVRERCSIILGTPTMYVDLVRRIVESGAKLETPEIAVTGGATCSPKLFADIKHTLGVRKVKTVFGMTETTAVIFQALFDESPEDVQQTVGHITDHYEAKVIDQDGHIVPFGTAGELCVRGYGTMLGYWEDEKKTKETIGADRWLRTGDQFILREDGYGKIVGRLKDVVIRGGENIYPKEVEDYLNTYPKILEAHCIGVPDERTGEELCAYVRLKDSSDTIDREEIKRYCEGKLAYYKIPKYVRILNDLPKTTSGKVQKFKLAQLFASERGLLSWLLLLLPVADDKLPSEIHDEDDADDVDNASSSELEPDTSASPAPSFGIVPPARFPLRVNSRRFSRAVNPLPVAFADALPPVSAVVSQKLLLQCLTIGALLIEYGLCFQQISGSLLQNELPVLNQIFLTTQAEFAPMYPNSAMVQPILILLTMSIYQRQFQLNC</sequence>
<dbReference type="Pfam" id="PF00501">
    <property type="entry name" value="AMP-binding"/>
    <property type="match status" value="1"/>
</dbReference>
<dbReference type="GO" id="GO:0031956">
    <property type="term" value="F:medium-chain fatty acid-CoA ligase activity"/>
    <property type="evidence" value="ECO:0007669"/>
    <property type="project" value="UniProtKB-EC"/>
</dbReference>
<dbReference type="EC" id="6.2.1.2" evidence="4"/>
<dbReference type="FunFam" id="3.30.300.30:FF:000008">
    <property type="entry name" value="2,3-dihydroxybenzoate-AMP ligase"/>
    <property type="match status" value="1"/>
</dbReference>
<dbReference type="VEuPathDB" id="VectorBase:ACUA024769"/>
<dbReference type="EnsemblMetazoa" id="ACUA024769-RA">
    <property type="protein sequence ID" value="ACUA024769-PA"/>
    <property type="gene ID" value="ACUA024769"/>
</dbReference>
<reference evidence="13" key="1">
    <citation type="submission" date="2013-09" db="EMBL/GenBank/DDBJ databases">
        <title>The Genome Sequence of Anopheles culicifacies species A.</title>
        <authorList>
            <consortium name="The Broad Institute Genomics Platform"/>
            <person name="Neafsey D.E."/>
            <person name="Besansky N."/>
            <person name="Howell P."/>
            <person name="Walton C."/>
            <person name="Young S.K."/>
            <person name="Zeng Q."/>
            <person name="Gargeya S."/>
            <person name="Fitzgerald M."/>
            <person name="Haas B."/>
            <person name="Abouelleil A."/>
            <person name="Allen A.W."/>
            <person name="Alvarado L."/>
            <person name="Arachchi H.M."/>
            <person name="Berlin A.M."/>
            <person name="Chapman S.B."/>
            <person name="Gainer-Dewar J."/>
            <person name="Goldberg J."/>
            <person name="Griggs A."/>
            <person name="Gujja S."/>
            <person name="Hansen M."/>
            <person name="Howarth C."/>
            <person name="Imamovic A."/>
            <person name="Ireland A."/>
            <person name="Larimer J."/>
            <person name="McCowan C."/>
            <person name="Murphy C."/>
            <person name="Pearson M."/>
            <person name="Poon T.W."/>
            <person name="Priest M."/>
            <person name="Roberts A."/>
            <person name="Saif S."/>
            <person name="Shea T."/>
            <person name="Sisk P."/>
            <person name="Sykes S."/>
            <person name="Wortman J."/>
            <person name="Nusbaum C."/>
            <person name="Birren B."/>
        </authorList>
    </citation>
    <scope>NUCLEOTIDE SEQUENCE [LARGE SCALE GENOMIC DNA]</scope>
    <source>
        <strain evidence="13">A-37</strain>
    </source>
</reference>
<protein>
    <recommendedName>
        <fullName evidence="5">Medium-chain acyl-CoA ligase ACSF2, mitochondrial</fullName>
        <ecNumber evidence="4">6.2.1.2</ecNumber>
    </recommendedName>
</protein>
<dbReference type="PANTHER" id="PTHR43201:SF5">
    <property type="entry name" value="MEDIUM-CHAIN ACYL-COA LIGASE ACSF2, MITOCHONDRIAL"/>
    <property type="match status" value="1"/>
</dbReference>
<feature type="compositionally biased region" description="Acidic residues" evidence="8">
    <location>
        <begin position="515"/>
        <end position="524"/>
    </location>
</feature>
<evidence type="ECO:0000256" key="9">
    <source>
        <dbReference type="SAM" id="Phobius"/>
    </source>
</evidence>
<evidence type="ECO:0000256" key="3">
    <source>
        <dbReference type="ARBA" id="ARBA00037247"/>
    </source>
</evidence>
<evidence type="ECO:0000256" key="2">
    <source>
        <dbReference type="ARBA" id="ARBA00022598"/>
    </source>
</evidence>
<comment type="catalytic activity">
    <reaction evidence="7">
        <text>a medium-chain fatty acid + ATP + CoA = a medium-chain fatty acyl-CoA + AMP + diphosphate</text>
        <dbReference type="Rhea" id="RHEA:48340"/>
        <dbReference type="ChEBI" id="CHEBI:30616"/>
        <dbReference type="ChEBI" id="CHEBI:33019"/>
        <dbReference type="ChEBI" id="CHEBI:57287"/>
        <dbReference type="ChEBI" id="CHEBI:59558"/>
        <dbReference type="ChEBI" id="CHEBI:90546"/>
        <dbReference type="ChEBI" id="CHEBI:456215"/>
        <dbReference type="EC" id="6.2.1.2"/>
    </reaction>
</comment>
<dbReference type="SUPFAM" id="SSF56801">
    <property type="entry name" value="Acetyl-CoA synthetase-like"/>
    <property type="match status" value="1"/>
</dbReference>
<evidence type="ECO:0000259" key="10">
    <source>
        <dbReference type="Pfam" id="PF00501"/>
    </source>
</evidence>
<feature type="domain" description="AMP-dependent synthetase/ligase" evidence="10">
    <location>
        <begin position="34"/>
        <end position="352"/>
    </location>
</feature>
<dbReference type="GO" id="GO:0006631">
    <property type="term" value="P:fatty acid metabolic process"/>
    <property type="evidence" value="ECO:0007669"/>
    <property type="project" value="TreeGrafter"/>
</dbReference>
<keyword evidence="9" id="KW-0812">Transmembrane</keyword>
<accession>A0A182MRV3</accession>
<keyword evidence="13" id="KW-1185">Reference proteome</keyword>
<organism evidence="12 13">
    <name type="scientific">Anopheles culicifacies</name>
    <dbReference type="NCBI Taxonomy" id="139723"/>
    <lineage>
        <taxon>Eukaryota</taxon>
        <taxon>Metazoa</taxon>
        <taxon>Ecdysozoa</taxon>
        <taxon>Arthropoda</taxon>
        <taxon>Hexapoda</taxon>
        <taxon>Insecta</taxon>
        <taxon>Pterygota</taxon>
        <taxon>Neoptera</taxon>
        <taxon>Endopterygota</taxon>
        <taxon>Diptera</taxon>
        <taxon>Nematocera</taxon>
        <taxon>Culicoidea</taxon>
        <taxon>Culicidae</taxon>
        <taxon>Anophelinae</taxon>
        <taxon>Anopheles</taxon>
        <taxon>culicifacies species complex</taxon>
    </lineage>
</organism>